<dbReference type="InterPro" id="IPR036390">
    <property type="entry name" value="WH_DNA-bd_sf"/>
</dbReference>
<dbReference type="GeneID" id="5054188"/>
<organism evidence="1 2">
    <name type="scientific">Pyrobaculum arsenaticum (strain DSM 13514 / JCM 11321 / PZ6)</name>
    <dbReference type="NCBI Taxonomy" id="340102"/>
    <lineage>
        <taxon>Archaea</taxon>
        <taxon>Thermoproteota</taxon>
        <taxon>Thermoprotei</taxon>
        <taxon>Thermoproteales</taxon>
        <taxon>Thermoproteaceae</taxon>
        <taxon>Pyrobaculum</taxon>
    </lineage>
</organism>
<sequence>MNITVFIILAPLASWVLPVYLPPNVTATVHADLPLGLCNATGVFEIQKPVAIACANTGLSPIQLSGRVSVVYNMPPPPQAPPPETPLLALAAGVAAAAGLSHAASNRRELLAAPILPIIARIKRATAEDPVRREILRVVDTMGAATMSQIAKALGKSWGSVQWHVYVLEREGKLKSVKIGAFTYYFVNPKKAAEVILASVDPAALTPEDREKLDIMAAAA</sequence>
<dbReference type="Proteomes" id="UP000001567">
    <property type="component" value="Chromosome"/>
</dbReference>
<evidence type="ECO:0000313" key="1">
    <source>
        <dbReference type="EMBL" id="ABP51575.1"/>
    </source>
</evidence>
<dbReference type="Pfam" id="PF13412">
    <property type="entry name" value="HTH_24"/>
    <property type="match status" value="1"/>
</dbReference>
<gene>
    <name evidence="1" type="ordered locus">Pars_2028</name>
</gene>
<dbReference type="SUPFAM" id="SSF46785">
    <property type="entry name" value="Winged helix' DNA-binding domain"/>
    <property type="match status" value="1"/>
</dbReference>
<dbReference type="KEGG" id="pas:Pars_2028"/>
<name>A4WMF8_PYRAR</name>
<dbReference type="STRING" id="340102.Pars_2028"/>
<dbReference type="InterPro" id="IPR011991">
    <property type="entry name" value="ArsR-like_HTH"/>
</dbReference>
<dbReference type="PANTHER" id="PTHR36216">
    <property type="entry name" value="TRANSCRIPTIONAL REGULATOR, TRMB"/>
    <property type="match status" value="1"/>
</dbReference>
<dbReference type="Gene3D" id="1.10.10.10">
    <property type="entry name" value="Winged helix-like DNA-binding domain superfamily/Winged helix DNA-binding domain"/>
    <property type="match status" value="1"/>
</dbReference>
<protein>
    <submittedName>
        <fullName evidence="1">Transcriptional regulator, ArsR family</fullName>
    </submittedName>
</protein>
<dbReference type="OrthoDB" id="28610at2157"/>
<reference evidence="1 2" key="1">
    <citation type="submission" date="2007-04" db="EMBL/GenBank/DDBJ databases">
        <title>Complete sequence of Pyrobaculum arsenaticum DSM 13514.</title>
        <authorList>
            <consortium name="US DOE Joint Genome Institute"/>
            <person name="Copeland A."/>
            <person name="Lucas S."/>
            <person name="Lapidus A."/>
            <person name="Barry K."/>
            <person name="Glavina del Rio T."/>
            <person name="Dalin E."/>
            <person name="Tice H."/>
            <person name="Pitluck S."/>
            <person name="Chain P."/>
            <person name="Malfatti S."/>
            <person name="Shin M."/>
            <person name="Vergez L."/>
            <person name="Schmutz J."/>
            <person name="Larimer F."/>
            <person name="Land M."/>
            <person name="Hauser L."/>
            <person name="Kyrpides N."/>
            <person name="Mikhailova N."/>
            <person name="Cozen A.E."/>
            <person name="Fitz-Gibbon S.T."/>
            <person name="House C.H."/>
            <person name="Saltikov C."/>
            <person name="Lowe T.M."/>
            <person name="Richardson P."/>
        </authorList>
    </citation>
    <scope>NUCLEOTIDE SEQUENCE [LARGE SCALE GENOMIC DNA]</scope>
    <source>
        <strain evidence="2">ATCC 700994 / DSM 13514 / JCM 11321 / PZ6</strain>
    </source>
</reference>
<dbReference type="RefSeq" id="WP_011901478.1">
    <property type="nucleotide sequence ID" value="NC_009376.1"/>
</dbReference>
<dbReference type="PANTHER" id="PTHR36216:SF1">
    <property type="entry name" value="HTH ARSR-TYPE DOMAIN-CONTAINING PROTEIN"/>
    <property type="match status" value="1"/>
</dbReference>
<dbReference type="InterPro" id="IPR036388">
    <property type="entry name" value="WH-like_DNA-bd_sf"/>
</dbReference>
<dbReference type="CDD" id="cd00090">
    <property type="entry name" value="HTH_ARSR"/>
    <property type="match status" value="1"/>
</dbReference>
<dbReference type="HOGENOM" id="CLU_1243066_0_0_2"/>
<accession>A4WMF8</accession>
<dbReference type="EMBL" id="CP000660">
    <property type="protein sequence ID" value="ABP51575.1"/>
    <property type="molecule type" value="Genomic_DNA"/>
</dbReference>
<dbReference type="AlphaFoldDB" id="A4WMF8"/>
<evidence type="ECO:0000313" key="2">
    <source>
        <dbReference type="Proteomes" id="UP000001567"/>
    </source>
</evidence>
<proteinExistence type="predicted"/>